<dbReference type="PANTHER" id="PTHR11487">
    <property type="entry name" value="THIOESTERASE"/>
    <property type="match status" value="1"/>
</dbReference>
<comment type="similarity">
    <text evidence="1">Belongs to the thioesterase family.</text>
</comment>
<dbReference type="SMART" id="SM00824">
    <property type="entry name" value="PKS_TE"/>
    <property type="match status" value="1"/>
</dbReference>
<keyword evidence="2" id="KW-0378">Hydrolase</keyword>
<dbReference type="InterPro" id="IPR012223">
    <property type="entry name" value="TEII"/>
</dbReference>
<dbReference type="EMBL" id="VYUA01000071">
    <property type="protein sequence ID" value="KAB2587836.1"/>
    <property type="molecule type" value="Genomic_DNA"/>
</dbReference>
<evidence type="ECO:0000259" key="3">
    <source>
        <dbReference type="SMART" id="SM00824"/>
    </source>
</evidence>
<protein>
    <submittedName>
        <fullName evidence="4">Thioesterase</fullName>
    </submittedName>
</protein>
<dbReference type="Pfam" id="PF00975">
    <property type="entry name" value="Thioesterase"/>
    <property type="match status" value="1"/>
</dbReference>
<evidence type="ECO:0000256" key="2">
    <source>
        <dbReference type="ARBA" id="ARBA00022801"/>
    </source>
</evidence>
<organism evidence="4 5">
    <name type="scientific">Streptomyces arboris</name>
    <dbReference type="NCBI Taxonomy" id="2600619"/>
    <lineage>
        <taxon>Bacteria</taxon>
        <taxon>Bacillati</taxon>
        <taxon>Actinomycetota</taxon>
        <taxon>Actinomycetes</taxon>
        <taxon>Kitasatosporales</taxon>
        <taxon>Streptomycetaceae</taxon>
        <taxon>Streptomyces</taxon>
    </lineage>
</organism>
<accession>A0A5N5EBJ4</accession>
<sequence>MDSVWFRRFAGPGTGDGTTPQLICFPHAGGAASAYVALSRALAADADVLAVQYPARQDRRKEEPATDLTALARTIADALARDLTPGRPYAFFGHSMGAILAYETARLLAQSAAPAPVRLFLSGRGAPAPEPLHSDLIEGDAELLAAIRRLGGTGQGILDEPELLEMALPALRADYRALGAYRWRPGPPLDLPFTVLVGASDPVVPTEDARGWLGHSTRESRMRVFPGGHFYLDEAVAEVADEVRTSLAAHAAV</sequence>
<name>A0A5N5EBJ4_9ACTN</name>
<dbReference type="GO" id="GO:0016787">
    <property type="term" value="F:hydrolase activity"/>
    <property type="evidence" value="ECO:0007669"/>
    <property type="project" value="UniProtKB-KW"/>
</dbReference>
<comment type="caution">
    <text evidence="4">The sequence shown here is derived from an EMBL/GenBank/DDBJ whole genome shotgun (WGS) entry which is preliminary data.</text>
</comment>
<dbReference type="InterPro" id="IPR029058">
    <property type="entry name" value="AB_hydrolase_fold"/>
</dbReference>
<dbReference type="Proteomes" id="UP000326907">
    <property type="component" value="Unassembled WGS sequence"/>
</dbReference>
<feature type="domain" description="Thioesterase TesA-like" evidence="3">
    <location>
        <begin position="23"/>
        <end position="247"/>
    </location>
</feature>
<dbReference type="RefSeq" id="WP_151513936.1">
    <property type="nucleotide sequence ID" value="NZ_VYUA01000071.1"/>
</dbReference>
<dbReference type="InterPro" id="IPR001031">
    <property type="entry name" value="Thioesterase"/>
</dbReference>
<gene>
    <name evidence="4" type="ORF">F5983_35725</name>
</gene>
<dbReference type="Gene3D" id="3.40.50.1820">
    <property type="entry name" value="alpha/beta hydrolase"/>
    <property type="match status" value="1"/>
</dbReference>
<evidence type="ECO:0000313" key="5">
    <source>
        <dbReference type="Proteomes" id="UP000326907"/>
    </source>
</evidence>
<dbReference type="GO" id="GO:0008610">
    <property type="term" value="P:lipid biosynthetic process"/>
    <property type="evidence" value="ECO:0007669"/>
    <property type="project" value="TreeGrafter"/>
</dbReference>
<dbReference type="AlphaFoldDB" id="A0A5N5EBJ4"/>
<evidence type="ECO:0000313" key="4">
    <source>
        <dbReference type="EMBL" id="KAB2587836.1"/>
    </source>
</evidence>
<dbReference type="PANTHER" id="PTHR11487:SF0">
    <property type="entry name" value="S-ACYL FATTY ACID SYNTHASE THIOESTERASE, MEDIUM CHAIN"/>
    <property type="match status" value="1"/>
</dbReference>
<dbReference type="InterPro" id="IPR020802">
    <property type="entry name" value="TesA-like"/>
</dbReference>
<evidence type="ECO:0000256" key="1">
    <source>
        <dbReference type="ARBA" id="ARBA00007169"/>
    </source>
</evidence>
<keyword evidence="5" id="KW-1185">Reference proteome</keyword>
<reference evidence="4 5" key="1">
    <citation type="submission" date="2019-09" db="EMBL/GenBank/DDBJ databases">
        <authorList>
            <person name="Liu P."/>
        </authorList>
    </citation>
    <scope>NUCLEOTIDE SEQUENCE [LARGE SCALE GENOMIC DNA]</scope>
    <source>
        <strain evidence="4 5">TRM68085</strain>
    </source>
</reference>
<proteinExistence type="inferred from homology"/>
<dbReference type="SUPFAM" id="SSF53474">
    <property type="entry name" value="alpha/beta-Hydrolases"/>
    <property type="match status" value="1"/>
</dbReference>